<dbReference type="Gene3D" id="3.30.40.10">
    <property type="entry name" value="Zinc/RING finger domain, C3HC4 (zinc finger)"/>
    <property type="match status" value="1"/>
</dbReference>
<organism evidence="6 7">
    <name type="scientific">Macleaya cordata</name>
    <name type="common">Five-seeded plume-poppy</name>
    <name type="synonym">Bocconia cordata</name>
    <dbReference type="NCBI Taxonomy" id="56857"/>
    <lineage>
        <taxon>Eukaryota</taxon>
        <taxon>Viridiplantae</taxon>
        <taxon>Streptophyta</taxon>
        <taxon>Embryophyta</taxon>
        <taxon>Tracheophyta</taxon>
        <taxon>Spermatophyta</taxon>
        <taxon>Magnoliopsida</taxon>
        <taxon>Ranunculales</taxon>
        <taxon>Papaveraceae</taxon>
        <taxon>Papaveroideae</taxon>
        <taxon>Macleaya</taxon>
    </lineage>
</organism>
<keyword evidence="2 4" id="KW-0863">Zinc-finger</keyword>
<dbReference type="STRING" id="56857.A0A200PYN7"/>
<dbReference type="OrthoDB" id="8062037at2759"/>
<dbReference type="PANTHER" id="PTHR45969:SF33">
    <property type="entry name" value="RING ZINC FINGER PROTEIN-RELATED"/>
    <property type="match status" value="1"/>
</dbReference>
<evidence type="ECO:0000259" key="5">
    <source>
        <dbReference type="PROSITE" id="PS50089"/>
    </source>
</evidence>
<comment type="caution">
    <text evidence="6">The sequence shown here is derived from an EMBL/GenBank/DDBJ whole genome shotgun (WGS) entry which is preliminary data.</text>
</comment>
<reference evidence="6 7" key="1">
    <citation type="journal article" date="2017" name="Mol. Plant">
        <title>The Genome of Medicinal Plant Macleaya cordata Provides New Insights into Benzylisoquinoline Alkaloids Metabolism.</title>
        <authorList>
            <person name="Liu X."/>
            <person name="Liu Y."/>
            <person name="Huang P."/>
            <person name="Ma Y."/>
            <person name="Qing Z."/>
            <person name="Tang Q."/>
            <person name="Cao H."/>
            <person name="Cheng P."/>
            <person name="Zheng Y."/>
            <person name="Yuan Z."/>
            <person name="Zhou Y."/>
            <person name="Liu J."/>
            <person name="Tang Z."/>
            <person name="Zhuo Y."/>
            <person name="Zhang Y."/>
            <person name="Yu L."/>
            <person name="Huang J."/>
            <person name="Yang P."/>
            <person name="Peng Q."/>
            <person name="Zhang J."/>
            <person name="Jiang W."/>
            <person name="Zhang Z."/>
            <person name="Lin K."/>
            <person name="Ro D.K."/>
            <person name="Chen X."/>
            <person name="Xiong X."/>
            <person name="Shang Y."/>
            <person name="Huang S."/>
            <person name="Zeng J."/>
        </authorList>
    </citation>
    <scope>NUCLEOTIDE SEQUENCE [LARGE SCALE GENOMIC DNA]</scope>
    <source>
        <strain evidence="7">cv. BLH2017</strain>
        <tissue evidence="6">Root</tissue>
    </source>
</reference>
<dbReference type="SUPFAM" id="SSF57850">
    <property type="entry name" value="RING/U-box"/>
    <property type="match status" value="1"/>
</dbReference>
<keyword evidence="3" id="KW-0862">Zinc</keyword>
<keyword evidence="1" id="KW-0479">Metal-binding</keyword>
<dbReference type="SMART" id="SM00744">
    <property type="entry name" value="RINGv"/>
    <property type="match status" value="1"/>
</dbReference>
<dbReference type="PROSITE" id="PS50089">
    <property type="entry name" value="ZF_RING_2"/>
    <property type="match status" value="1"/>
</dbReference>
<name>A0A200PYN7_MACCD</name>
<dbReference type="Proteomes" id="UP000195402">
    <property type="component" value="Unassembled WGS sequence"/>
</dbReference>
<dbReference type="InterPro" id="IPR001841">
    <property type="entry name" value="Znf_RING"/>
</dbReference>
<gene>
    <name evidence="6" type="ORF">BVC80_7935g3</name>
</gene>
<evidence type="ECO:0000313" key="7">
    <source>
        <dbReference type="Proteomes" id="UP000195402"/>
    </source>
</evidence>
<dbReference type="InterPro" id="IPR013083">
    <property type="entry name" value="Znf_RING/FYVE/PHD"/>
</dbReference>
<proteinExistence type="predicted"/>
<dbReference type="GO" id="GO:0008270">
    <property type="term" value="F:zinc ion binding"/>
    <property type="evidence" value="ECO:0007669"/>
    <property type="project" value="UniProtKB-KW"/>
</dbReference>
<dbReference type="GO" id="GO:0061630">
    <property type="term" value="F:ubiquitin protein ligase activity"/>
    <property type="evidence" value="ECO:0007669"/>
    <property type="project" value="TreeGrafter"/>
</dbReference>
<dbReference type="InterPro" id="IPR011016">
    <property type="entry name" value="Znf_RING-CH"/>
</dbReference>
<protein>
    <submittedName>
        <fullName evidence="6">Zinc finger protein</fullName>
    </submittedName>
</protein>
<dbReference type="PANTHER" id="PTHR45969">
    <property type="entry name" value="RING ZINC FINGER PROTEIN-RELATED"/>
    <property type="match status" value="1"/>
</dbReference>
<dbReference type="EMBL" id="MVGT01003706">
    <property type="protein sequence ID" value="OVA03353.1"/>
    <property type="molecule type" value="Genomic_DNA"/>
</dbReference>
<keyword evidence="7" id="KW-1185">Reference proteome</keyword>
<accession>A0A200PYN7</accession>
<dbReference type="SMART" id="SM00184">
    <property type="entry name" value="RING"/>
    <property type="match status" value="1"/>
</dbReference>
<evidence type="ECO:0000313" key="6">
    <source>
        <dbReference type="EMBL" id="OVA03353.1"/>
    </source>
</evidence>
<dbReference type="OMA" id="PIEMHKA"/>
<evidence type="ECO:0000256" key="1">
    <source>
        <dbReference type="ARBA" id="ARBA00022723"/>
    </source>
</evidence>
<feature type="domain" description="RING-type" evidence="5">
    <location>
        <begin position="97"/>
        <end position="140"/>
    </location>
</feature>
<evidence type="ECO:0000256" key="2">
    <source>
        <dbReference type="ARBA" id="ARBA00022771"/>
    </source>
</evidence>
<dbReference type="AlphaFoldDB" id="A0A200PYN7"/>
<dbReference type="Pfam" id="PF13639">
    <property type="entry name" value="zf-RING_2"/>
    <property type="match status" value="1"/>
</dbReference>
<sequence>MAISARCPKVPKFLLLIFYILSLIRRFISCLLRILGLGAFTDSEDHIIPPTTHLLTISESHSDSVAAAAASSDLIKKFLPVVKFENLQQVDNITDSCAVCLCEFEGEDEIRPLMDCRHIFHRSCLDRWMDHDQRTCPLCRTPFVPIEMHKAFKASLLHLSVDDINNSESS</sequence>
<evidence type="ECO:0000256" key="4">
    <source>
        <dbReference type="PROSITE-ProRule" id="PRU00175"/>
    </source>
</evidence>
<dbReference type="InParanoid" id="A0A200PYN7"/>
<dbReference type="GO" id="GO:0016567">
    <property type="term" value="P:protein ubiquitination"/>
    <property type="evidence" value="ECO:0007669"/>
    <property type="project" value="TreeGrafter"/>
</dbReference>
<evidence type="ECO:0000256" key="3">
    <source>
        <dbReference type="ARBA" id="ARBA00022833"/>
    </source>
</evidence>